<dbReference type="AlphaFoldDB" id="G9NU50"/>
<feature type="compositionally biased region" description="Basic and acidic residues" evidence="1">
    <location>
        <begin position="1"/>
        <end position="21"/>
    </location>
</feature>
<proteinExistence type="predicted"/>
<keyword evidence="3" id="KW-1185">Reference proteome</keyword>
<comment type="caution">
    <text evidence="2">The sequence shown here is derived from an EMBL/GenBank/DDBJ whole genome shotgun (WGS) entry which is preliminary data.</text>
</comment>
<dbReference type="Proteomes" id="UP000005426">
    <property type="component" value="Unassembled WGS sequence"/>
</dbReference>
<evidence type="ECO:0000256" key="1">
    <source>
        <dbReference type="SAM" id="MobiDB-lite"/>
    </source>
</evidence>
<dbReference type="EMBL" id="ABDG02000023">
    <property type="protein sequence ID" value="EHK45583.1"/>
    <property type="molecule type" value="Genomic_DNA"/>
</dbReference>
<feature type="compositionally biased region" description="Polar residues" evidence="1">
    <location>
        <begin position="72"/>
        <end position="83"/>
    </location>
</feature>
<sequence length="118" mass="13783">MGNWKTEKEQKRKTSLKEKKNNSQSRGHAAKKPNPPDWSSLSLWYTSNSVTQIIKSLPSFSLPKSASKHKSSNVSFAKTVAQRSKTQKEKLRISWRLLRIYRDVESRTILEKEREKEH</sequence>
<organism evidence="2 3">
    <name type="scientific">Hypocrea atroviridis (strain ATCC 20476 / IMI 206040)</name>
    <name type="common">Trichoderma atroviride</name>
    <dbReference type="NCBI Taxonomy" id="452589"/>
    <lineage>
        <taxon>Eukaryota</taxon>
        <taxon>Fungi</taxon>
        <taxon>Dikarya</taxon>
        <taxon>Ascomycota</taxon>
        <taxon>Pezizomycotina</taxon>
        <taxon>Sordariomycetes</taxon>
        <taxon>Hypocreomycetidae</taxon>
        <taxon>Hypocreales</taxon>
        <taxon>Hypocreaceae</taxon>
        <taxon>Trichoderma</taxon>
    </lineage>
</organism>
<feature type="region of interest" description="Disordered" evidence="1">
    <location>
        <begin position="1"/>
        <end position="38"/>
    </location>
</feature>
<name>G9NU50_HYPAI</name>
<feature type="region of interest" description="Disordered" evidence="1">
    <location>
        <begin position="62"/>
        <end position="83"/>
    </location>
</feature>
<evidence type="ECO:0000313" key="2">
    <source>
        <dbReference type="EMBL" id="EHK45583.1"/>
    </source>
</evidence>
<dbReference type="HOGENOM" id="CLU_2073478_0_0_1"/>
<dbReference type="OrthoDB" id="10541095at2759"/>
<gene>
    <name evidence="2" type="ORF">TRIATDRAFT_299302</name>
</gene>
<accession>G9NU50</accession>
<protein>
    <submittedName>
        <fullName evidence="2">Uncharacterized protein</fullName>
    </submittedName>
</protein>
<reference evidence="2 3" key="1">
    <citation type="journal article" date="2011" name="Genome Biol.">
        <title>Comparative genome sequence analysis underscores mycoparasitism as the ancestral life style of Trichoderma.</title>
        <authorList>
            <person name="Kubicek C.P."/>
            <person name="Herrera-Estrella A."/>
            <person name="Seidl-Seiboth V."/>
            <person name="Martinez D.A."/>
            <person name="Druzhinina I.S."/>
            <person name="Thon M."/>
            <person name="Zeilinger S."/>
            <person name="Casas-Flores S."/>
            <person name="Horwitz B.A."/>
            <person name="Mukherjee P.K."/>
            <person name="Mukherjee M."/>
            <person name="Kredics L."/>
            <person name="Alcaraz L.D."/>
            <person name="Aerts A."/>
            <person name="Antal Z."/>
            <person name="Atanasova L."/>
            <person name="Cervantes-Badillo M.G."/>
            <person name="Challacombe J."/>
            <person name="Chertkov O."/>
            <person name="McCluskey K."/>
            <person name="Coulpier F."/>
            <person name="Deshpande N."/>
            <person name="von Doehren H."/>
            <person name="Ebbole D.J."/>
            <person name="Esquivel-Naranjo E.U."/>
            <person name="Fekete E."/>
            <person name="Flipphi M."/>
            <person name="Glaser F."/>
            <person name="Gomez-Rodriguez E.Y."/>
            <person name="Gruber S."/>
            <person name="Han C."/>
            <person name="Henrissat B."/>
            <person name="Hermosa R."/>
            <person name="Hernandez-Onate M."/>
            <person name="Karaffa L."/>
            <person name="Kosti I."/>
            <person name="Le Crom S."/>
            <person name="Lindquist E."/>
            <person name="Lucas S."/>
            <person name="Luebeck M."/>
            <person name="Luebeck P.S."/>
            <person name="Margeot A."/>
            <person name="Metz B."/>
            <person name="Misra M."/>
            <person name="Nevalainen H."/>
            <person name="Omann M."/>
            <person name="Packer N."/>
            <person name="Perrone G."/>
            <person name="Uresti-Rivera E.E."/>
            <person name="Salamov A."/>
            <person name="Schmoll M."/>
            <person name="Seiboth B."/>
            <person name="Shapiro H."/>
            <person name="Sukno S."/>
            <person name="Tamayo-Ramos J.A."/>
            <person name="Tisch D."/>
            <person name="Wiest A."/>
            <person name="Wilkinson H.H."/>
            <person name="Zhang M."/>
            <person name="Coutinho P.M."/>
            <person name="Kenerley C.M."/>
            <person name="Monte E."/>
            <person name="Baker S.E."/>
            <person name="Grigoriev I.V."/>
        </authorList>
    </citation>
    <scope>NUCLEOTIDE SEQUENCE [LARGE SCALE GENOMIC DNA]</scope>
    <source>
        <strain evidence="3">ATCC 20476 / IMI 206040</strain>
    </source>
</reference>
<evidence type="ECO:0000313" key="3">
    <source>
        <dbReference type="Proteomes" id="UP000005426"/>
    </source>
</evidence>